<proteinExistence type="predicted"/>
<feature type="region of interest" description="Disordered" evidence="1">
    <location>
        <begin position="1310"/>
        <end position="1339"/>
    </location>
</feature>
<dbReference type="InterPro" id="IPR011990">
    <property type="entry name" value="TPR-like_helical_dom_sf"/>
</dbReference>
<evidence type="ECO:0000313" key="3">
    <source>
        <dbReference type="Proteomes" id="UP000037460"/>
    </source>
</evidence>
<dbReference type="InterPro" id="IPR019734">
    <property type="entry name" value="TPR_rpt"/>
</dbReference>
<gene>
    <name evidence="2" type="ORF">Ctob_002891</name>
</gene>
<keyword evidence="3" id="KW-1185">Reference proteome</keyword>
<evidence type="ECO:0000256" key="1">
    <source>
        <dbReference type="SAM" id="MobiDB-lite"/>
    </source>
</evidence>
<feature type="compositionally biased region" description="Polar residues" evidence="1">
    <location>
        <begin position="1317"/>
        <end position="1326"/>
    </location>
</feature>
<dbReference type="Gene3D" id="1.25.40.10">
    <property type="entry name" value="Tetratricopeptide repeat domain"/>
    <property type="match status" value="4"/>
</dbReference>
<reference evidence="3" key="1">
    <citation type="journal article" date="2015" name="PLoS Genet.">
        <title>Genome Sequence and Transcriptome Analyses of Chrysochromulina tobin: Metabolic Tools for Enhanced Algal Fitness in the Prominent Order Prymnesiales (Haptophyceae).</title>
        <authorList>
            <person name="Hovde B.T."/>
            <person name="Deodato C.R."/>
            <person name="Hunsperger H.M."/>
            <person name="Ryken S.A."/>
            <person name="Yost W."/>
            <person name="Jha R.K."/>
            <person name="Patterson J."/>
            <person name="Monnat R.J. Jr."/>
            <person name="Barlow S.B."/>
            <person name="Starkenburg S.R."/>
            <person name="Cattolico R.A."/>
        </authorList>
    </citation>
    <scope>NUCLEOTIDE SEQUENCE</scope>
    <source>
        <strain evidence="3">CCMP291</strain>
    </source>
</reference>
<accession>A0A0M0JLX6</accession>
<organism evidence="2 3">
    <name type="scientific">Chrysochromulina tobinii</name>
    <dbReference type="NCBI Taxonomy" id="1460289"/>
    <lineage>
        <taxon>Eukaryota</taxon>
        <taxon>Haptista</taxon>
        <taxon>Haptophyta</taxon>
        <taxon>Prymnesiophyceae</taxon>
        <taxon>Prymnesiales</taxon>
        <taxon>Chrysochromulinaceae</taxon>
        <taxon>Chrysochromulina</taxon>
    </lineage>
</organism>
<evidence type="ECO:0000313" key="2">
    <source>
        <dbReference type="EMBL" id="KOO27273.1"/>
    </source>
</evidence>
<dbReference type="InterPro" id="IPR053137">
    <property type="entry name" value="NLR-like"/>
</dbReference>
<dbReference type="Pfam" id="PF13374">
    <property type="entry name" value="TPR_10"/>
    <property type="match status" value="2"/>
</dbReference>
<dbReference type="SUPFAM" id="SSF48452">
    <property type="entry name" value="TPR-like"/>
    <property type="match status" value="3"/>
</dbReference>
<dbReference type="PANTHER" id="PTHR46082:SF6">
    <property type="entry name" value="AAA+ ATPASE DOMAIN-CONTAINING PROTEIN-RELATED"/>
    <property type="match status" value="1"/>
</dbReference>
<dbReference type="Pfam" id="PF13424">
    <property type="entry name" value="TPR_12"/>
    <property type="match status" value="4"/>
</dbReference>
<dbReference type="PANTHER" id="PTHR46082">
    <property type="entry name" value="ATP/GTP-BINDING PROTEIN-RELATED"/>
    <property type="match status" value="1"/>
</dbReference>
<name>A0A0M0JLX6_9EUKA</name>
<dbReference type="SMART" id="SM00028">
    <property type="entry name" value="TPR"/>
    <property type="match status" value="8"/>
</dbReference>
<dbReference type="EMBL" id="JWZX01002736">
    <property type="protein sequence ID" value="KOO27273.1"/>
    <property type="molecule type" value="Genomic_DNA"/>
</dbReference>
<comment type="caution">
    <text evidence="2">The sequence shown here is derived from an EMBL/GenBank/DDBJ whole genome shotgun (WGS) entry which is preliminary data.</text>
</comment>
<dbReference type="Proteomes" id="UP000037460">
    <property type="component" value="Unassembled WGS sequence"/>
</dbReference>
<sequence length="1440" mass="156970">MEDSLAERALIDAIATARVLTDRPCPTRHLAIAPPYDWSRTYMAAKDMEEYLPGVPLAETLVEATEDGFDVLASDGVISLVHVVVERRRHQPLRPGDPVVATVAGVGLEGDLLHEGRPGEWVVRARTGGDQQPVEEITVPASDVTYSWRVGRDMWMKAVRLAPLRLAARKADWLGSGDPAALFGLQDEPELNGQGVTLLEKLAGSRVRVHGLASKPELNVSVGEVEGPALDERVFVRLDAPHNKTVSLKSSNLEELGSSDAWWRVRLERLGDGDAPTERVVSAAAVGALPNWPFLGVSVACLRAFARAHEALLVDATTEDVCERVCKPLTETAGDSLAACLVRSGAVDPVTGVPLAAAPTIFVSHARKYLFRDLVDTVCAHVASLPEEEHDRHYVWLDIFSQYQHWIGDVGTAQRPCNWDVVFQLTTAAIGHTCLVFAPWRDAVPLRRAWMLWEVLCTLTAQGKKGGAPSALRVRLPPAESTDFQAALVNEFDAIAASVARIDSRSAECFTREDQAMVHAAIDRTLKGGHTELDARLSEALREWLVSEGRAALARLPREERATSKLQNRLGLLLFNQSKLDEAEPLLREGLEVQRATLGDRHPGTLASINNLGTLLQAQGKLDEAEPLMREGLKAQRARLGDRHSDTLASMNNLGALLYNQGKLDEAEPLMRSALDARRAMLGDRHSDTLDSMSSLGTLLTDQGKFDEAEPLLREAIEASRATLGDRHPDTLIYINNLGAMLKDQGKLDEAEPLLREALEAKRATLGYQHPHTLNSMRNLESLLKAQGRLDEAEPLLREDLEAEPLLREDLEASRATLGDRHPHTLASIMNLGTLLYEQGKLDEAEPLLREGLEVQRATLGDRHHSTLSSIGHLGSLLHAQGKHDEALPLLVEHCRGTLGDRHPDTLRLMDVQRALELKRAPLVGKQVLVHGLVAKPELNDRTGTAAGWDSERGRYSVRLLDGSLLSLKPANLRQLDTTQEPQMVDLADAQEVSLVDSLLDAIATTRLLGAIATIETQRATLGDRHPDTLTSIRQKKIEANEAMNNEAMNELLCGRLEALEARRATLGDRHPHTLGSMGNLGLLLHAQGKLDEAEPLLREALEARRATLGDRHAQTLISMSYLGGLLTDQGKLDEAEPLLRENLEASRATLGDRHPHTLTSLNNLGLLLHAEGKLDEAEPLLREALEASRATLGDQHPKTIIYSNSLGMLLKAKGFLGDALPLLTEHSRGTLGDRHPDTLKVMDMHRALELKRAPLVGKQVLVHGLVAKPELNDRTGTAAGWDSERGRYSVRLQDGSLLSLKPANLQQLDTTHEPQPGTQSVQGTAPSSSSPDPSAGGLVGEQVLLHGQVAKPELNNRRGTAGWDSAQYSIHTGELLAVAPAVAPVAIGYREGQAVEVIVGDEWRQGRIYDGNEAEGTYDVALQGGKYVEGVSADRLRSI</sequence>
<protein>
    <submittedName>
        <fullName evidence="2">Mbre tpr repeat protein</fullName>
    </submittedName>
</protein>
<dbReference type="OrthoDB" id="5086500at2759"/>